<gene>
    <name evidence="6" type="ORF">MKW94_003902</name>
</gene>
<dbReference type="InterPro" id="IPR002775">
    <property type="entry name" value="DNA/RNA-bd_Alba-like"/>
</dbReference>
<name>A0AA41S9P3_PAPNU</name>
<keyword evidence="7" id="KW-1185">Reference proteome</keyword>
<feature type="compositionally biased region" description="Polar residues" evidence="4">
    <location>
        <begin position="136"/>
        <end position="156"/>
    </location>
</feature>
<feature type="compositionally biased region" description="Basic residues" evidence="4">
    <location>
        <begin position="324"/>
        <end position="335"/>
    </location>
</feature>
<comment type="subcellular location">
    <subcellularLocation>
        <location evidence="1">Nucleus</location>
    </subcellularLocation>
</comment>
<comment type="caution">
    <text evidence="6">The sequence shown here is derived from an EMBL/GenBank/DDBJ whole genome shotgun (WGS) entry which is preliminary data.</text>
</comment>
<organism evidence="6 7">
    <name type="scientific">Papaver nudicaule</name>
    <name type="common">Iceland poppy</name>
    <dbReference type="NCBI Taxonomy" id="74823"/>
    <lineage>
        <taxon>Eukaryota</taxon>
        <taxon>Viridiplantae</taxon>
        <taxon>Streptophyta</taxon>
        <taxon>Embryophyta</taxon>
        <taxon>Tracheophyta</taxon>
        <taxon>Spermatophyta</taxon>
        <taxon>Magnoliopsida</taxon>
        <taxon>Ranunculales</taxon>
        <taxon>Papaveraceae</taxon>
        <taxon>Papaveroideae</taxon>
        <taxon>Papaver</taxon>
    </lineage>
</organism>
<evidence type="ECO:0000256" key="2">
    <source>
        <dbReference type="ARBA" id="ARBA00008018"/>
    </source>
</evidence>
<evidence type="ECO:0000256" key="1">
    <source>
        <dbReference type="ARBA" id="ARBA00004123"/>
    </source>
</evidence>
<evidence type="ECO:0000256" key="4">
    <source>
        <dbReference type="SAM" id="MobiDB-lite"/>
    </source>
</evidence>
<feature type="compositionally biased region" description="Gly residues" evidence="4">
    <location>
        <begin position="294"/>
        <end position="323"/>
    </location>
</feature>
<feature type="domain" description="DNA/RNA-binding protein Alba-like" evidence="5">
    <location>
        <begin position="19"/>
        <end position="82"/>
    </location>
</feature>
<comment type="similarity">
    <text evidence="2">Belongs to the histone-like Alba family.</text>
</comment>
<dbReference type="Proteomes" id="UP001177140">
    <property type="component" value="Unassembled WGS sequence"/>
</dbReference>
<dbReference type="AlphaFoldDB" id="A0AA41S9P3"/>
<dbReference type="EMBL" id="JAJJMA010120052">
    <property type="protein sequence ID" value="MCL7032144.1"/>
    <property type="molecule type" value="Genomic_DNA"/>
</dbReference>
<feature type="region of interest" description="Disordered" evidence="4">
    <location>
        <begin position="133"/>
        <end position="335"/>
    </location>
</feature>
<dbReference type="Pfam" id="PF01918">
    <property type="entry name" value="Alba"/>
    <property type="match status" value="1"/>
</dbReference>
<evidence type="ECO:0000259" key="5">
    <source>
        <dbReference type="Pfam" id="PF01918"/>
    </source>
</evidence>
<dbReference type="Gene3D" id="3.30.110.20">
    <property type="entry name" value="Alba-like domain"/>
    <property type="match status" value="1"/>
</dbReference>
<dbReference type="SUPFAM" id="SSF82704">
    <property type="entry name" value="AlbA-like"/>
    <property type="match status" value="1"/>
</dbReference>
<evidence type="ECO:0000313" key="7">
    <source>
        <dbReference type="Proteomes" id="UP001177140"/>
    </source>
</evidence>
<protein>
    <recommendedName>
        <fullName evidence="5">DNA/RNA-binding protein Alba-like domain-containing protein</fullName>
    </recommendedName>
</protein>
<keyword evidence="3" id="KW-0539">Nucleus</keyword>
<evidence type="ECO:0000256" key="3">
    <source>
        <dbReference type="ARBA" id="ARBA00023242"/>
    </source>
</evidence>
<dbReference type="InterPro" id="IPR051958">
    <property type="entry name" value="Alba-like_NAB"/>
</dbReference>
<accession>A0AA41S9P3</accession>
<dbReference type="GO" id="GO:0003723">
    <property type="term" value="F:RNA binding"/>
    <property type="evidence" value="ECO:0007669"/>
    <property type="project" value="TreeGrafter"/>
</dbReference>
<dbReference type="GO" id="GO:0005634">
    <property type="term" value="C:nucleus"/>
    <property type="evidence" value="ECO:0007669"/>
    <property type="project" value="UniProtKB-SubCell"/>
</dbReference>
<feature type="compositionally biased region" description="Basic and acidic residues" evidence="4">
    <location>
        <begin position="164"/>
        <end position="173"/>
    </location>
</feature>
<dbReference type="PANTHER" id="PTHR13516">
    <property type="entry name" value="RIBONUCLEASE P SUBUNIT P25"/>
    <property type="match status" value="1"/>
</dbReference>
<dbReference type="PANTHER" id="PTHR13516:SF3">
    <property type="entry name" value="ALBA DNA_RNA-BINDING PROTEIN"/>
    <property type="match status" value="1"/>
</dbReference>
<proteinExistence type="inferred from homology"/>
<evidence type="ECO:0000313" key="6">
    <source>
        <dbReference type="EMBL" id="MCL7032144.1"/>
    </source>
</evidence>
<dbReference type="InterPro" id="IPR036882">
    <property type="entry name" value="Alba-like_dom_sf"/>
</dbReference>
<sequence>MEMYKRVEKPRPETKINENEIRITTRGLIRNYLDYATHLLQERQLEHIVLTAMGNAISNVVVVTEIMKKRCPTLHQETSISSISITDVWEPIEEGLLPVETSRSVSVISISLSSYALDDNSPGYQAPLHVEHPKMQNHSQQQHYQPKQSSGSSTDGNEVADSYEGGRGRDGSGRGHGYGRENGGYSNWGQRGGRGRDYGNRENGGYSNWGQGGRGRYNGNHGMHYQENGGYSNRGQRGGRGRDNSNRENGGYSNYGQGGRGRDNGNHENGGYSNYGQGGGRGRDNGNRENGGYSNWGGQGGGRGRGYGNHGGEYERGGGGYGRGRGRMGGRRWDQ</sequence>
<reference evidence="6" key="1">
    <citation type="submission" date="2022-03" db="EMBL/GenBank/DDBJ databases">
        <title>A functionally conserved STORR gene fusion in Papaver species that diverged 16.8 million years ago.</title>
        <authorList>
            <person name="Catania T."/>
        </authorList>
    </citation>
    <scope>NUCLEOTIDE SEQUENCE</scope>
    <source>
        <strain evidence="6">S-191538</strain>
    </source>
</reference>